<dbReference type="NCBIfam" id="TIGR01892">
    <property type="entry name" value="AcOrn-deacetyl"/>
    <property type="match status" value="1"/>
</dbReference>
<keyword evidence="6" id="KW-0479">Metal-binding</keyword>
<evidence type="ECO:0000313" key="11">
    <source>
        <dbReference type="EMBL" id="SFG83242.1"/>
    </source>
</evidence>
<dbReference type="InterPro" id="IPR036264">
    <property type="entry name" value="Bact_exopeptidase_dim_dom"/>
</dbReference>
<keyword evidence="4" id="KW-0055">Arginine biosynthesis</keyword>
<evidence type="ECO:0000313" key="12">
    <source>
        <dbReference type="Proteomes" id="UP000198623"/>
    </source>
</evidence>
<proteinExistence type="inferred from homology"/>
<keyword evidence="7" id="KW-0378">Hydrolase</keyword>
<dbReference type="PROSITE" id="PS00758">
    <property type="entry name" value="ARGE_DAPE_CPG2_1"/>
    <property type="match status" value="1"/>
</dbReference>
<dbReference type="Gene3D" id="3.30.70.360">
    <property type="match status" value="1"/>
</dbReference>
<dbReference type="OrthoDB" id="3665926at2"/>
<dbReference type="Proteomes" id="UP000198623">
    <property type="component" value="Unassembled WGS sequence"/>
</dbReference>
<comment type="similarity">
    <text evidence="2">Belongs to the peptidase M20A family. ArgE subfamily.</text>
</comment>
<organism evidence="11 12">
    <name type="scientific">Neptunomonas qingdaonensis</name>
    <dbReference type="NCBI Taxonomy" id="1045558"/>
    <lineage>
        <taxon>Bacteria</taxon>
        <taxon>Pseudomonadati</taxon>
        <taxon>Pseudomonadota</taxon>
        <taxon>Gammaproteobacteria</taxon>
        <taxon>Oceanospirillales</taxon>
        <taxon>Oceanospirillaceae</taxon>
        <taxon>Neptunomonas</taxon>
    </lineage>
</organism>
<evidence type="ECO:0000256" key="2">
    <source>
        <dbReference type="ARBA" id="ARBA00005691"/>
    </source>
</evidence>
<evidence type="ECO:0000259" key="10">
    <source>
        <dbReference type="Pfam" id="PF07687"/>
    </source>
</evidence>
<dbReference type="InterPro" id="IPR001261">
    <property type="entry name" value="ArgE/DapE_CS"/>
</dbReference>
<dbReference type="InterPro" id="IPR011650">
    <property type="entry name" value="Peptidase_M20_dimer"/>
</dbReference>
<dbReference type="Gene3D" id="3.40.630.10">
    <property type="entry name" value="Zn peptidases"/>
    <property type="match status" value="1"/>
</dbReference>
<dbReference type="STRING" id="1045558.SAMN05216175_11515"/>
<keyword evidence="9" id="KW-0170">Cobalt</keyword>
<dbReference type="GO" id="GO:0006526">
    <property type="term" value="P:L-arginine biosynthetic process"/>
    <property type="evidence" value="ECO:0007669"/>
    <property type="project" value="UniProtKB-KW"/>
</dbReference>
<dbReference type="PROSITE" id="PS00759">
    <property type="entry name" value="ARGE_DAPE_CPG2_2"/>
    <property type="match status" value="1"/>
</dbReference>
<accession>A0A1I2V1Y4</accession>
<evidence type="ECO:0000256" key="1">
    <source>
        <dbReference type="ARBA" id="ARBA00001947"/>
    </source>
</evidence>
<dbReference type="GO" id="GO:0046872">
    <property type="term" value="F:metal ion binding"/>
    <property type="evidence" value="ECO:0007669"/>
    <property type="project" value="UniProtKB-KW"/>
</dbReference>
<dbReference type="SUPFAM" id="SSF53187">
    <property type="entry name" value="Zn-dependent exopeptidases"/>
    <property type="match status" value="1"/>
</dbReference>
<evidence type="ECO:0000256" key="3">
    <source>
        <dbReference type="ARBA" id="ARBA00022490"/>
    </source>
</evidence>
<evidence type="ECO:0000256" key="6">
    <source>
        <dbReference type="ARBA" id="ARBA00022723"/>
    </source>
</evidence>
<evidence type="ECO:0000256" key="5">
    <source>
        <dbReference type="ARBA" id="ARBA00022605"/>
    </source>
</evidence>
<dbReference type="PANTHER" id="PTHR43808:SF31">
    <property type="entry name" value="N-ACETYL-L-CITRULLINE DEACETYLASE"/>
    <property type="match status" value="1"/>
</dbReference>
<keyword evidence="8" id="KW-0862">Zinc</keyword>
<dbReference type="Pfam" id="PF07687">
    <property type="entry name" value="M20_dimer"/>
    <property type="match status" value="1"/>
</dbReference>
<dbReference type="EMBL" id="FOOU01000015">
    <property type="protein sequence ID" value="SFG83242.1"/>
    <property type="molecule type" value="Genomic_DNA"/>
</dbReference>
<dbReference type="NCBIfam" id="NF005710">
    <property type="entry name" value="PRK07522.1"/>
    <property type="match status" value="1"/>
</dbReference>
<dbReference type="CDD" id="cd03894">
    <property type="entry name" value="M20_ArgE"/>
    <property type="match status" value="1"/>
</dbReference>
<dbReference type="AlphaFoldDB" id="A0A1I2V1Y4"/>
<dbReference type="InterPro" id="IPR050072">
    <property type="entry name" value="Peptidase_M20A"/>
</dbReference>
<evidence type="ECO:0000256" key="8">
    <source>
        <dbReference type="ARBA" id="ARBA00022833"/>
    </source>
</evidence>
<dbReference type="InterPro" id="IPR010169">
    <property type="entry name" value="AcOrn-deacetyl"/>
</dbReference>
<feature type="domain" description="Peptidase M20 dimerisation" evidence="10">
    <location>
        <begin position="172"/>
        <end position="282"/>
    </location>
</feature>
<comment type="cofactor">
    <cofactor evidence="1">
        <name>Zn(2+)</name>
        <dbReference type="ChEBI" id="CHEBI:29105"/>
    </cofactor>
</comment>
<evidence type="ECO:0000256" key="4">
    <source>
        <dbReference type="ARBA" id="ARBA00022571"/>
    </source>
</evidence>
<keyword evidence="3" id="KW-0963">Cytoplasm</keyword>
<evidence type="ECO:0000256" key="7">
    <source>
        <dbReference type="ARBA" id="ARBA00022801"/>
    </source>
</evidence>
<keyword evidence="12" id="KW-1185">Reference proteome</keyword>
<sequence length="385" mass="41864">MAKALTLEILDQLISFDTTSCNSNLELMSYVQRFLEDHGVTSNLVYDGLESKANLYATIGPQDKAGVMLSGHTDTVPVTGQNWTTDPYQLSEQDGRYFGRGTSDMKGFISVVLAAVPEMVKQKLHTPIHLAFSYDEEIGCVGVRRLIDTMQSFPLQPAVCIIGEPTSMQVVTAHKGKLAARVTVTGKECHSGMAPLGVNAINYAARMITWLEQLAQEKKLNGPFENSYDIPHSTVHTGTVQGGTALNIVPKKCNFLFEIRNIATEDPRDLLALLQSYADELIAEMQQVDSSCDINIEIITEYPGLSTPSDAEVAAFVRKLAQSVASANINFGTEGGLFSSVLGIPTVVCGPGSMDQGHKPDEFIHISQLQQCEAFMARLINELSA</sequence>
<evidence type="ECO:0000256" key="9">
    <source>
        <dbReference type="ARBA" id="ARBA00023285"/>
    </source>
</evidence>
<dbReference type="GO" id="GO:0008777">
    <property type="term" value="F:acetylornithine deacetylase activity"/>
    <property type="evidence" value="ECO:0007669"/>
    <property type="project" value="TreeGrafter"/>
</dbReference>
<keyword evidence="5" id="KW-0028">Amino-acid biosynthesis</keyword>
<dbReference type="SUPFAM" id="SSF55031">
    <property type="entry name" value="Bacterial exopeptidase dimerisation domain"/>
    <property type="match status" value="1"/>
</dbReference>
<name>A0A1I2V1Y4_9GAMM</name>
<dbReference type="Pfam" id="PF01546">
    <property type="entry name" value="Peptidase_M20"/>
    <property type="match status" value="1"/>
</dbReference>
<protein>
    <submittedName>
        <fullName evidence="11">Acetylornithine deacetylase</fullName>
    </submittedName>
</protein>
<dbReference type="PANTHER" id="PTHR43808">
    <property type="entry name" value="ACETYLORNITHINE DEACETYLASE"/>
    <property type="match status" value="1"/>
</dbReference>
<dbReference type="InterPro" id="IPR002933">
    <property type="entry name" value="Peptidase_M20"/>
</dbReference>
<reference evidence="12" key="1">
    <citation type="submission" date="2016-10" db="EMBL/GenBank/DDBJ databases">
        <authorList>
            <person name="Varghese N."/>
            <person name="Submissions S."/>
        </authorList>
    </citation>
    <scope>NUCLEOTIDE SEQUENCE [LARGE SCALE GENOMIC DNA]</scope>
    <source>
        <strain evidence="12">CGMCC 1.10971</strain>
    </source>
</reference>
<gene>
    <name evidence="11" type="ORF">SAMN05216175_11515</name>
</gene>
<dbReference type="RefSeq" id="WP_090729748.1">
    <property type="nucleotide sequence ID" value="NZ_FOOU01000015.1"/>
</dbReference>